<dbReference type="SUPFAM" id="SSF57196">
    <property type="entry name" value="EGF/Laminin"/>
    <property type="match status" value="1"/>
</dbReference>
<evidence type="ECO:0000256" key="26">
    <source>
        <dbReference type="ARBA" id="ARBA00023180"/>
    </source>
</evidence>
<dbReference type="GO" id="GO:0020037">
    <property type="term" value="F:heme binding"/>
    <property type="evidence" value="ECO:0007669"/>
    <property type="project" value="InterPro"/>
</dbReference>
<keyword evidence="15 38" id="KW-0732">Signal</keyword>
<evidence type="ECO:0000256" key="19">
    <source>
        <dbReference type="ARBA" id="ARBA00022964"/>
    </source>
</evidence>
<evidence type="ECO:0000256" key="12">
    <source>
        <dbReference type="ARBA" id="ARBA00022585"/>
    </source>
</evidence>
<accession>A0A4W5KH50</accession>
<keyword evidence="20" id="KW-0560">Oxidoreductase</keyword>
<dbReference type="UniPathway" id="UPA00662"/>
<keyword evidence="11" id="KW-0575">Peroxidase</keyword>
<dbReference type="GO" id="GO:0046872">
    <property type="term" value="F:metal ion binding"/>
    <property type="evidence" value="ECO:0007669"/>
    <property type="project" value="UniProtKB-KW"/>
</dbReference>
<dbReference type="PROSITE" id="PS50026">
    <property type="entry name" value="EGF_3"/>
    <property type="match status" value="1"/>
</dbReference>
<dbReference type="PANTHER" id="PTHR11903">
    <property type="entry name" value="PROSTAGLANDIN G/H SYNTHASE"/>
    <property type="match status" value="1"/>
</dbReference>
<dbReference type="PANTHER" id="PTHR11903:SF8">
    <property type="entry name" value="PROSTAGLANDIN G_H SYNTHASE 2"/>
    <property type="match status" value="1"/>
</dbReference>
<keyword evidence="37" id="KW-0812">Transmembrane</keyword>
<reference evidence="40" key="3">
    <citation type="submission" date="2025-09" db="UniProtKB">
        <authorList>
            <consortium name="Ensembl"/>
        </authorList>
    </citation>
    <scope>IDENTIFICATION</scope>
</reference>
<dbReference type="CDD" id="cd00054">
    <property type="entry name" value="EGF_CA"/>
    <property type="match status" value="1"/>
</dbReference>
<comment type="catalytic activity">
    <reaction evidence="32">
        <text>(9Z,12Z)-octadecadienoate + AH2 + O2 = (9R)-hydroxy-(10E,12Z)-octadecadienoate + A + H2O</text>
        <dbReference type="Rhea" id="RHEA:75447"/>
        <dbReference type="ChEBI" id="CHEBI:13193"/>
        <dbReference type="ChEBI" id="CHEBI:15377"/>
        <dbReference type="ChEBI" id="CHEBI:15379"/>
        <dbReference type="ChEBI" id="CHEBI:17499"/>
        <dbReference type="ChEBI" id="CHEBI:30245"/>
        <dbReference type="ChEBI" id="CHEBI:77895"/>
    </reaction>
    <physiologicalReaction direction="left-to-right" evidence="32">
        <dbReference type="Rhea" id="RHEA:75448"/>
    </physiologicalReaction>
</comment>
<dbReference type="STRING" id="62062.ENSHHUP00000015557"/>
<dbReference type="InterPro" id="IPR010255">
    <property type="entry name" value="Haem_peroxidase_sf"/>
</dbReference>
<proteinExistence type="inferred from homology"/>
<keyword evidence="37" id="KW-1133">Transmembrane helix</keyword>
<evidence type="ECO:0000256" key="35">
    <source>
        <dbReference type="PIRSR" id="PIRSR619791-2"/>
    </source>
</evidence>
<feature type="transmembrane region" description="Helical" evidence="37">
    <location>
        <begin position="288"/>
        <end position="308"/>
    </location>
</feature>
<evidence type="ECO:0000256" key="29">
    <source>
        <dbReference type="ARBA" id="ARBA00031793"/>
    </source>
</evidence>
<comment type="similarity">
    <text evidence="5">Belongs to the prostaglandin G/H synthase family.</text>
</comment>
<comment type="catalytic activity">
    <reaction evidence="33">
        <text>(9Z,12Z)-octadecadienoate + AH2 + O2 = (13S)-hydroxy-(9Z,11E)-octadecadienoate + A + H2O</text>
        <dbReference type="Rhea" id="RHEA:75451"/>
        <dbReference type="ChEBI" id="CHEBI:13193"/>
        <dbReference type="ChEBI" id="CHEBI:15377"/>
        <dbReference type="ChEBI" id="CHEBI:15379"/>
        <dbReference type="ChEBI" id="CHEBI:17499"/>
        <dbReference type="ChEBI" id="CHEBI:30245"/>
        <dbReference type="ChEBI" id="CHEBI:90850"/>
    </reaction>
    <physiologicalReaction direction="left-to-right" evidence="33">
        <dbReference type="Rhea" id="RHEA:75452"/>
    </physiologicalReaction>
</comment>
<dbReference type="Ensembl" id="ENSHHUT00000016108.1">
    <property type="protein sequence ID" value="ENSHHUP00000015557.1"/>
    <property type="gene ID" value="ENSHHUG00000009695.1"/>
</dbReference>
<evidence type="ECO:0000313" key="40">
    <source>
        <dbReference type="Ensembl" id="ENSHHUP00000015557.1"/>
    </source>
</evidence>
<keyword evidence="36" id="KW-0245">EGF-like domain</keyword>
<reference evidence="40" key="2">
    <citation type="submission" date="2025-08" db="UniProtKB">
        <authorList>
            <consortium name="Ensembl"/>
        </authorList>
    </citation>
    <scope>IDENTIFICATION</scope>
</reference>
<reference evidence="41" key="1">
    <citation type="submission" date="2018-06" db="EMBL/GenBank/DDBJ databases">
        <title>Genome assembly of Danube salmon.</title>
        <authorList>
            <person name="Macqueen D.J."/>
            <person name="Gundappa M.K."/>
        </authorList>
    </citation>
    <scope>NUCLEOTIDE SEQUENCE [LARGE SCALE GENOMIC DNA]</scope>
</reference>
<evidence type="ECO:0000256" key="21">
    <source>
        <dbReference type="ARBA" id="ARBA00023004"/>
    </source>
</evidence>
<dbReference type="GO" id="GO:0019371">
    <property type="term" value="P:cyclooxygenase pathway"/>
    <property type="evidence" value="ECO:0007669"/>
    <property type="project" value="TreeGrafter"/>
</dbReference>
<dbReference type="EC" id="1.14.99.1" evidence="7"/>
<comment type="catalytic activity">
    <reaction evidence="31">
        <text>(9Z,12Z)-octadecadienoate + AH2 + O2 = (9S)-hydroxy-(10E,12Z)-octadecadienoate + A + H2O</text>
        <dbReference type="Rhea" id="RHEA:75459"/>
        <dbReference type="ChEBI" id="CHEBI:13193"/>
        <dbReference type="ChEBI" id="CHEBI:15377"/>
        <dbReference type="ChEBI" id="CHEBI:15379"/>
        <dbReference type="ChEBI" id="CHEBI:17499"/>
        <dbReference type="ChEBI" id="CHEBI:30245"/>
        <dbReference type="ChEBI" id="CHEBI:77852"/>
    </reaction>
    <physiologicalReaction direction="left-to-right" evidence="31">
        <dbReference type="Rhea" id="RHEA:75460"/>
    </physiologicalReaction>
</comment>
<evidence type="ECO:0000256" key="9">
    <source>
        <dbReference type="ARBA" id="ARBA00022501"/>
    </source>
</evidence>
<dbReference type="SUPFAM" id="SSF48113">
    <property type="entry name" value="Heme-dependent peroxidases"/>
    <property type="match status" value="1"/>
</dbReference>
<feature type="binding site" evidence="35">
    <location>
        <position position="110"/>
    </location>
    <ligand>
        <name>substrate</name>
    </ligand>
</feature>
<keyword evidence="9" id="KW-0644">Prostaglandin metabolism</keyword>
<keyword evidence="23 37" id="KW-0472">Membrane</keyword>
<evidence type="ECO:0000256" key="23">
    <source>
        <dbReference type="ARBA" id="ARBA00023136"/>
    </source>
</evidence>
<evidence type="ECO:0000256" key="18">
    <source>
        <dbReference type="ARBA" id="ARBA00022848"/>
    </source>
</evidence>
<evidence type="ECO:0000256" key="28">
    <source>
        <dbReference type="ARBA" id="ARBA00031216"/>
    </source>
</evidence>
<dbReference type="GeneTree" id="ENSGT00390000010743"/>
<evidence type="ECO:0000256" key="11">
    <source>
        <dbReference type="ARBA" id="ARBA00022559"/>
    </source>
</evidence>
<evidence type="ECO:0000313" key="41">
    <source>
        <dbReference type="Proteomes" id="UP000314982"/>
    </source>
</evidence>
<organism evidence="40 41">
    <name type="scientific">Hucho hucho</name>
    <name type="common">huchen</name>
    <dbReference type="NCBI Taxonomy" id="62062"/>
    <lineage>
        <taxon>Eukaryota</taxon>
        <taxon>Metazoa</taxon>
        <taxon>Chordata</taxon>
        <taxon>Craniata</taxon>
        <taxon>Vertebrata</taxon>
        <taxon>Euteleostomi</taxon>
        <taxon>Actinopterygii</taxon>
        <taxon>Neopterygii</taxon>
        <taxon>Teleostei</taxon>
        <taxon>Protacanthopterygii</taxon>
        <taxon>Salmoniformes</taxon>
        <taxon>Salmonidae</taxon>
        <taxon>Salmoninae</taxon>
        <taxon>Hucho</taxon>
    </lineage>
</organism>
<evidence type="ECO:0000256" key="17">
    <source>
        <dbReference type="ARBA" id="ARBA00022832"/>
    </source>
</evidence>
<feature type="domain" description="EGF-like" evidence="39">
    <location>
        <begin position="21"/>
        <end position="59"/>
    </location>
</feature>
<dbReference type="GO" id="GO:0006979">
    <property type="term" value="P:response to oxidative stress"/>
    <property type="evidence" value="ECO:0007669"/>
    <property type="project" value="InterPro"/>
</dbReference>
<evidence type="ECO:0000256" key="15">
    <source>
        <dbReference type="ARBA" id="ARBA00022729"/>
    </source>
</evidence>
<keyword evidence="17" id="KW-0276">Fatty acid metabolism</keyword>
<evidence type="ECO:0000256" key="34">
    <source>
        <dbReference type="ARBA" id="ARBA00036409"/>
    </source>
</evidence>
<keyword evidence="14" id="KW-0479">Metal-binding</keyword>
<keyword evidence="16" id="KW-0256">Endoplasmic reticulum</keyword>
<evidence type="ECO:0000256" key="10">
    <source>
        <dbReference type="ARBA" id="ARBA00022516"/>
    </source>
</evidence>
<keyword evidence="25" id="KW-0275">Fatty acid biosynthesis</keyword>
<comment type="subcellular location">
    <subcellularLocation>
        <location evidence="3">Endoplasmic reticulum membrane</location>
        <topology evidence="3">Peripheral membrane protein</topology>
    </subcellularLocation>
    <subcellularLocation>
        <location evidence="2">Microsome membrane</location>
        <topology evidence="2">Peripheral membrane protein</topology>
    </subcellularLocation>
</comment>
<sequence>MIRSISALLFLSLGIIFVCEGGNPCCSQPCQNRGVCTAMGADDHECDCTRTGFYGHNCTQPKLFTWIKVSLKPTPNTVHYLLTHYKGLWNIINSISFLRDAIMKYVLTSRSHLIDSPPTFNTDYDYKSWEAYSNLSYYTRTLPPLPKDCPTPMGVVGKKELPDAEMLAKKLLIRRKFIPDPQGSSLMFAFFAQHFTHQFFKSDQKMGPAFTKAKGHGVSTNTGQHQHNNIFRPLDFFHILLHYSVIIKCITLFIFLINLHTIPHNDKAKTVFLEMFANVLEIKNRNTLLYTLSYVLHYLFFSSIYTQYPIMTKQKQFF</sequence>
<evidence type="ECO:0000256" key="38">
    <source>
        <dbReference type="SAM" id="SignalP"/>
    </source>
</evidence>
<dbReference type="InterPro" id="IPR050783">
    <property type="entry name" value="Oxylipin_biosynth_metab"/>
</dbReference>
<evidence type="ECO:0000256" key="8">
    <source>
        <dbReference type="ARBA" id="ARBA00020406"/>
    </source>
</evidence>
<dbReference type="GO" id="GO:0004666">
    <property type="term" value="F:prostaglandin-endoperoxide synthase activity"/>
    <property type="evidence" value="ECO:0007669"/>
    <property type="project" value="UniProtKB-EC"/>
</dbReference>
<keyword evidence="21" id="KW-0408">Iron</keyword>
<evidence type="ECO:0000256" key="16">
    <source>
        <dbReference type="ARBA" id="ARBA00022824"/>
    </source>
</evidence>
<evidence type="ECO:0000256" key="31">
    <source>
        <dbReference type="ARBA" id="ARBA00035976"/>
    </source>
</evidence>
<keyword evidence="24" id="KW-1015">Disulfide bond</keyword>
<evidence type="ECO:0000259" key="39">
    <source>
        <dbReference type="PROSITE" id="PS50026"/>
    </source>
</evidence>
<evidence type="ECO:0000256" key="36">
    <source>
        <dbReference type="PROSITE-ProRule" id="PRU00076"/>
    </source>
</evidence>
<dbReference type="PROSITE" id="PS50292">
    <property type="entry name" value="PEROXIDASE_3"/>
    <property type="match status" value="1"/>
</dbReference>
<evidence type="ECO:0000256" key="22">
    <source>
        <dbReference type="ARBA" id="ARBA00023098"/>
    </source>
</evidence>
<evidence type="ECO:0000256" key="6">
    <source>
        <dbReference type="ARBA" id="ARBA00011738"/>
    </source>
</evidence>
<evidence type="ECO:0000256" key="13">
    <source>
        <dbReference type="ARBA" id="ARBA00022617"/>
    </source>
</evidence>
<evidence type="ECO:0000256" key="4">
    <source>
        <dbReference type="ARBA" id="ARBA00004702"/>
    </source>
</evidence>
<evidence type="ECO:0000256" key="25">
    <source>
        <dbReference type="ARBA" id="ARBA00023160"/>
    </source>
</evidence>
<evidence type="ECO:0000256" key="37">
    <source>
        <dbReference type="SAM" id="Phobius"/>
    </source>
</evidence>
<evidence type="ECO:0000256" key="20">
    <source>
        <dbReference type="ARBA" id="ARBA00023002"/>
    </source>
</evidence>
<keyword evidence="18" id="KW-0492">Microsome</keyword>
<keyword evidence="22" id="KW-0443">Lipid metabolism</keyword>
<evidence type="ECO:0000256" key="7">
    <source>
        <dbReference type="ARBA" id="ARBA00012440"/>
    </source>
</evidence>
<evidence type="ECO:0000256" key="24">
    <source>
        <dbReference type="ARBA" id="ARBA00023157"/>
    </source>
</evidence>
<dbReference type="GO" id="GO:0016702">
    <property type="term" value="F:oxidoreductase activity, acting on single donors with incorporation of molecular oxygen, incorporation of two atoms of oxygen"/>
    <property type="evidence" value="ECO:0007669"/>
    <property type="project" value="TreeGrafter"/>
</dbReference>
<evidence type="ECO:0000256" key="30">
    <source>
        <dbReference type="ARBA" id="ARBA00033144"/>
    </source>
</evidence>
<keyword evidence="19" id="KW-0223">Dioxygenase</keyword>
<comment type="caution">
    <text evidence="36">Lacks conserved residue(s) required for the propagation of feature annotation.</text>
</comment>
<protein>
    <recommendedName>
        <fullName evidence="8">Prostaglandin G/H synthase 2</fullName>
        <ecNumber evidence="7">1.14.99.1</ecNumber>
    </recommendedName>
    <alternativeName>
        <fullName evidence="28">Cyclooxygenase-2</fullName>
    </alternativeName>
    <alternativeName>
        <fullName evidence="27">PHS II</fullName>
    </alternativeName>
    <alternativeName>
        <fullName evidence="29">Prostaglandin H2 synthase 2</fullName>
    </alternativeName>
    <alternativeName>
        <fullName evidence="30">Prostaglandin-endoperoxide synthase 2</fullName>
    </alternativeName>
</protein>
<dbReference type="Gene3D" id="2.10.25.10">
    <property type="entry name" value="Laminin"/>
    <property type="match status" value="1"/>
</dbReference>
<evidence type="ECO:0000256" key="1">
    <source>
        <dbReference type="ARBA" id="ARBA00001970"/>
    </source>
</evidence>
<comment type="pathway">
    <text evidence="4">Lipid metabolism; prostaglandin biosynthesis.</text>
</comment>
<evidence type="ECO:0000256" key="5">
    <source>
        <dbReference type="ARBA" id="ARBA00008928"/>
    </source>
</evidence>
<evidence type="ECO:0000256" key="27">
    <source>
        <dbReference type="ARBA" id="ARBA00030839"/>
    </source>
</evidence>
<dbReference type="Gene3D" id="1.10.640.10">
    <property type="entry name" value="Haem peroxidase domain superfamily, animal type"/>
    <property type="match status" value="1"/>
</dbReference>
<keyword evidence="13" id="KW-0349">Heme</keyword>
<keyword evidence="12" id="KW-0643">Prostaglandin biosynthesis</keyword>
<comment type="catalytic activity">
    <reaction evidence="34">
        <text>(9Z,12Z)-octadecadienoate + AH2 + O2 = (13R)-hydroxy-(9Z,11E)-octadecadienoate + A + H2O</text>
        <dbReference type="Rhea" id="RHEA:75455"/>
        <dbReference type="ChEBI" id="CHEBI:13193"/>
        <dbReference type="ChEBI" id="CHEBI:15377"/>
        <dbReference type="ChEBI" id="CHEBI:15379"/>
        <dbReference type="ChEBI" id="CHEBI:17499"/>
        <dbReference type="ChEBI" id="CHEBI:30245"/>
        <dbReference type="ChEBI" id="CHEBI:136655"/>
    </reaction>
    <physiologicalReaction direction="left-to-right" evidence="34">
        <dbReference type="Rhea" id="RHEA:75456"/>
    </physiologicalReaction>
</comment>
<comment type="cofactor">
    <cofactor evidence="1">
        <name>heme b</name>
        <dbReference type="ChEBI" id="CHEBI:60344"/>
    </cofactor>
</comment>
<dbReference type="FunFam" id="2.10.25.10:FF:000235">
    <property type="entry name" value="Prostaglandin G/H synthase 2"/>
    <property type="match status" value="1"/>
</dbReference>
<dbReference type="InterPro" id="IPR037120">
    <property type="entry name" value="Haem_peroxidase_sf_animal"/>
</dbReference>
<feature type="chain" id="PRO_5021214199" description="Prostaglandin G/H synthase 2" evidence="38">
    <location>
        <begin position="22"/>
        <end position="318"/>
    </location>
</feature>
<dbReference type="InterPro" id="IPR000742">
    <property type="entry name" value="EGF"/>
</dbReference>
<dbReference type="GO" id="GO:0005789">
    <property type="term" value="C:endoplasmic reticulum membrane"/>
    <property type="evidence" value="ECO:0007669"/>
    <property type="project" value="UniProtKB-SubCell"/>
</dbReference>
<keyword evidence="41" id="KW-1185">Reference proteome</keyword>
<evidence type="ECO:0000256" key="14">
    <source>
        <dbReference type="ARBA" id="ARBA00022723"/>
    </source>
</evidence>
<dbReference type="AlphaFoldDB" id="A0A4W5KH50"/>
<dbReference type="PRINTS" id="PR00457">
    <property type="entry name" value="ANPEROXIDASE"/>
</dbReference>
<feature type="transmembrane region" description="Helical" evidence="37">
    <location>
        <begin position="236"/>
        <end position="259"/>
    </location>
</feature>
<dbReference type="Proteomes" id="UP000314982">
    <property type="component" value="Unassembled WGS sequence"/>
</dbReference>
<feature type="signal peptide" evidence="38">
    <location>
        <begin position="1"/>
        <end position="21"/>
    </location>
</feature>
<keyword evidence="10" id="KW-0444">Lipid biosynthesis</keyword>
<dbReference type="GO" id="GO:0004601">
    <property type="term" value="F:peroxidase activity"/>
    <property type="evidence" value="ECO:0007669"/>
    <property type="project" value="UniProtKB-KW"/>
</dbReference>
<comment type="subunit">
    <text evidence="6">Homodimer.</text>
</comment>
<dbReference type="GO" id="GO:0043005">
    <property type="term" value="C:neuron projection"/>
    <property type="evidence" value="ECO:0007669"/>
    <property type="project" value="TreeGrafter"/>
</dbReference>
<evidence type="ECO:0000256" key="3">
    <source>
        <dbReference type="ARBA" id="ARBA00004406"/>
    </source>
</evidence>
<dbReference type="InterPro" id="IPR019791">
    <property type="entry name" value="Haem_peroxidase_animal"/>
</dbReference>
<evidence type="ECO:0000256" key="32">
    <source>
        <dbReference type="ARBA" id="ARBA00036313"/>
    </source>
</evidence>
<evidence type="ECO:0000256" key="33">
    <source>
        <dbReference type="ARBA" id="ARBA00036358"/>
    </source>
</evidence>
<name>A0A4W5KH50_9TELE</name>
<evidence type="ECO:0000256" key="2">
    <source>
        <dbReference type="ARBA" id="ARBA00004174"/>
    </source>
</evidence>
<keyword evidence="26" id="KW-0325">Glycoprotein</keyword>